<comment type="caution">
    <text evidence="1">The sequence shown here is derived from an EMBL/GenBank/DDBJ whole genome shotgun (WGS) entry which is preliminary data.</text>
</comment>
<name>A0ACC2X5T9_9TREE</name>
<keyword evidence="2" id="KW-1185">Reference proteome</keyword>
<evidence type="ECO:0000313" key="1">
    <source>
        <dbReference type="EMBL" id="KAJ9118759.1"/>
    </source>
</evidence>
<evidence type="ECO:0000313" key="2">
    <source>
        <dbReference type="Proteomes" id="UP001243375"/>
    </source>
</evidence>
<reference evidence="1" key="1">
    <citation type="submission" date="2023-04" db="EMBL/GenBank/DDBJ databases">
        <title>Draft Genome sequencing of Naganishia species isolated from polar environments using Oxford Nanopore Technology.</title>
        <authorList>
            <person name="Leo P."/>
            <person name="Venkateswaran K."/>
        </authorList>
    </citation>
    <scope>NUCLEOTIDE SEQUENCE</scope>
    <source>
        <strain evidence="1">MNA-CCFEE 5425</strain>
    </source>
</reference>
<dbReference type="EMBL" id="JASBWU010000010">
    <property type="protein sequence ID" value="KAJ9118759.1"/>
    <property type="molecule type" value="Genomic_DNA"/>
</dbReference>
<proteinExistence type="predicted"/>
<sequence length="97" mass="10172">MGVASENIMRKLKRDCLETLIKQEIGFFDQEDSSAGGLTSAVATHPANVGAATGLVSAQVLISVANLLGSLLMGLIIDWRLALVCSPPIVILFFSVG</sequence>
<accession>A0ACC2X5T9</accession>
<protein>
    <submittedName>
        <fullName evidence="1">Uncharacterized protein</fullName>
    </submittedName>
</protein>
<dbReference type="Proteomes" id="UP001243375">
    <property type="component" value="Unassembled WGS sequence"/>
</dbReference>
<organism evidence="1 2">
    <name type="scientific">Naganishia vaughanmartiniae</name>
    <dbReference type="NCBI Taxonomy" id="1424756"/>
    <lineage>
        <taxon>Eukaryota</taxon>
        <taxon>Fungi</taxon>
        <taxon>Dikarya</taxon>
        <taxon>Basidiomycota</taxon>
        <taxon>Agaricomycotina</taxon>
        <taxon>Tremellomycetes</taxon>
        <taxon>Filobasidiales</taxon>
        <taxon>Filobasidiaceae</taxon>
        <taxon>Naganishia</taxon>
    </lineage>
</organism>
<gene>
    <name evidence="1" type="ORF">QFC22_003980</name>
</gene>